<keyword evidence="3 5" id="KW-0274">FAD</keyword>
<feature type="binding site" evidence="5">
    <location>
        <position position="152"/>
    </location>
    <ligand>
        <name>FAD</name>
        <dbReference type="ChEBI" id="CHEBI:57692"/>
    </ligand>
</feature>
<keyword evidence="4" id="KW-0560">Oxidoreductase</keyword>
<name>K0SY14_THAOC</name>
<dbReference type="OrthoDB" id="432685at2759"/>
<gene>
    <name evidence="7" type="ORF">THAOC_07258</name>
</gene>
<dbReference type="GO" id="GO:0016491">
    <property type="term" value="F:oxidoreductase activity"/>
    <property type="evidence" value="ECO:0007669"/>
    <property type="project" value="UniProtKB-KW"/>
</dbReference>
<evidence type="ECO:0000256" key="2">
    <source>
        <dbReference type="ARBA" id="ARBA00022630"/>
    </source>
</evidence>
<organism evidence="7 8">
    <name type="scientific">Thalassiosira oceanica</name>
    <name type="common">Marine diatom</name>
    <dbReference type="NCBI Taxonomy" id="159749"/>
    <lineage>
        <taxon>Eukaryota</taxon>
        <taxon>Sar</taxon>
        <taxon>Stramenopiles</taxon>
        <taxon>Ochrophyta</taxon>
        <taxon>Bacillariophyta</taxon>
        <taxon>Coscinodiscophyceae</taxon>
        <taxon>Thalassiosirophycidae</taxon>
        <taxon>Thalassiosirales</taxon>
        <taxon>Thalassiosiraceae</taxon>
        <taxon>Thalassiosira</taxon>
    </lineage>
</organism>
<evidence type="ECO:0000256" key="5">
    <source>
        <dbReference type="PIRSR" id="PIRSR601834-1"/>
    </source>
</evidence>
<dbReference type="PROSITE" id="PS51384">
    <property type="entry name" value="FAD_FR"/>
    <property type="match status" value="1"/>
</dbReference>
<dbReference type="InterPro" id="IPR017938">
    <property type="entry name" value="Riboflavin_synthase-like_b-brl"/>
</dbReference>
<dbReference type="Proteomes" id="UP000266841">
    <property type="component" value="Unassembled WGS sequence"/>
</dbReference>
<dbReference type="EMBL" id="AGNL01007403">
    <property type="protein sequence ID" value="EJK71318.1"/>
    <property type="molecule type" value="Genomic_DNA"/>
</dbReference>
<dbReference type="PRINTS" id="PR00406">
    <property type="entry name" value="CYTB5RDTASE"/>
</dbReference>
<dbReference type="InterPro" id="IPR001433">
    <property type="entry name" value="OxRdtase_FAD/NAD-bd"/>
</dbReference>
<evidence type="ECO:0000259" key="6">
    <source>
        <dbReference type="PROSITE" id="PS51384"/>
    </source>
</evidence>
<dbReference type="OMA" id="HVMNNTR"/>
<feature type="binding site" evidence="5">
    <location>
        <position position="167"/>
    </location>
    <ligand>
        <name>FAD</name>
        <dbReference type="ChEBI" id="CHEBI:57692"/>
    </ligand>
</feature>
<dbReference type="SUPFAM" id="SSF63380">
    <property type="entry name" value="Riboflavin synthase domain-like"/>
    <property type="match status" value="1"/>
</dbReference>
<dbReference type="SUPFAM" id="SSF52343">
    <property type="entry name" value="Ferredoxin reductase-like, C-terminal NADP-linked domain"/>
    <property type="match status" value="1"/>
</dbReference>
<dbReference type="Pfam" id="PF00970">
    <property type="entry name" value="FAD_binding_6"/>
    <property type="match status" value="1"/>
</dbReference>
<dbReference type="InterPro" id="IPR008333">
    <property type="entry name" value="Cbr1-like_FAD-bd_dom"/>
</dbReference>
<feature type="domain" description="FAD-binding FR-type" evidence="6">
    <location>
        <begin position="100"/>
        <end position="228"/>
    </location>
</feature>
<dbReference type="eggNOG" id="KOG0534">
    <property type="taxonomic scope" value="Eukaryota"/>
</dbReference>
<proteinExistence type="predicted"/>
<evidence type="ECO:0000256" key="1">
    <source>
        <dbReference type="ARBA" id="ARBA00001974"/>
    </source>
</evidence>
<dbReference type="PANTHER" id="PTHR19370">
    <property type="entry name" value="NADH-CYTOCHROME B5 REDUCTASE"/>
    <property type="match status" value="1"/>
</dbReference>
<evidence type="ECO:0000256" key="3">
    <source>
        <dbReference type="ARBA" id="ARBA00022827"/>
    </source>
</evidence>
<dbReference type="InterPro" id="IPR039261">
    <property type="entry name" value="FNR_nucleotide-bd"/>
</dbReference>
<comment type="cofactor">
    <cofactor evidence="1 5">
        <name>FAD</name>
        <dbReference type="ChEBI" id="CHEBI:57692"/>
    </cofactor>
</comment>
<evidence type="ECO:0000313" key="7">
    <source>
        <dbReference type="EMBL" id="EJK71318.1"/>
    </source>
</evidence>
<sequence>HGLERAHHITRTVSDDLGRKLLVQFLGLEKAEGSSSRPLDRLEIETPMLAGALTPMRRPSSPAVVGALLASATSIGRAASSPAAETQTAECLTGSASFPEELQTYHVMNNTRVSPDSNILRVGFQGRNYLGFDDRTPTCISVYSPNAKAKSYSPISLPDERGTFELLVKSYPMRPGGGVGAYLCSLNAGDTFEAKVKSKRVVHRSSDIVGRWSQVGLVAGGTGIAPLYQLLQILLRDDTSVISVLSINKREEDILLKTELDELARKHPGRLRLTYSLTDENKPGYESGRGNVEMALRALPKPSLKREVMVFVCGKDGFVESYGGRVEREKTSDGSKGKKIQGPLLGILKDAGFDESQVFKY</sequence>
<dbReference type="Gene3D" id="2.40.30.10">
    <property type="entry name" value="Translation factors"/>
    <property type="match status" value="1"/>
</dbReference>
<comment type="caution">
    <text evidence="7">The sequence shown here is derived from an EMBL/GenBank/DDBJ whole genome shotgun (WGS) entry which is preliminary data.</text>
</comment>
<reference evidence="7 8" key="1">
    <citation type="journal article" date="2012" name="Genome Biol.">
        <title>Genome and low-iron response of an oceanic diatom adapted to chronic iron limitation.</title>
        <authorList>
            <person name="Lommer M."/>
            <person name="Specht M."/>
            <person name="Roy A.S."/>
            <person name="Kraemer L."/>
            <person name="Andreson R."/>
            <person name="Gutowska M.A."/>
            <person name="Wolf J."/>
            <person name="Bergner S.V."/>
            <person name="Schilhabel M.B."/>
            <person name="Klostermeier U.C."/>
            <person name="Beiko R.G."/>
            <person name="Rosenstiel P."/>
            <person name="Hippler M."/>
            <person name="Laroche J."/>
        </authorList>
    </citation>
    <scope>NUCLEOTIDE SEQUENCE [LARGE SCALE GENOMIC DNA]</scope>
    <source>
        <strain evidence="7 8">CCMP1005</strain>
    </source>
</reference>
<feature type="binding site" evidence="5">
    <location>
        <position position="179"/>
    </location>
    <ligand>
        <name>FAD</name>
        <dbReference type="ChEBI" id="CHEBI:57692"/>
    </ligand>
</feature>
<protein>
    <recommendedName>
        <fullName evidence="6">FAD-binding FR-type domain-containing protein</fullName>
    </recommendedName>
</protein>
<dbReference type="Gene3D" id="3.40.50.80">
    <property type="entry name" value="Nucleotide-binding domain of ferredoxin-NADP reductase (FNR) module"/>
    <property type="match status" value="1"/>
</dbReference>
<dbReference type="InterPro" id="IPR001834">
    <property type="entry name" value="CBR-like"/>
</dbReference>
<accession>K0SY14</accession>
<feature type="binding site" evidence="5">
    <location>
        <position position="169"/>
    </location>
    <ligand>
        <name>FAD</name>
        <dbReference type="ChEBI" id="CHEBI:57692"/>
    </ligand>
</feature>
<dbReference type="InterPro" id="IPR017927">
    <property type="entry name" value="FAD-bd_FR_type"/>
</dbReference>
<dbReference type="Pfam" id="PF00175">
    <property type="entry name" value="NAD_binding_1"/>
    <property type="match status" value="1"/>
</dbReference>
<dbReference type="AlphaFoldDB" id="K0SY14"/>
<dbReference type="CDD" id="cd06183">
    <property type="entry name" value="cyt_b5_reduct_like"/>
    <property type="match status" value="1"/>
</dbReference>
<evidence type="ECO:0000313" key="8">
    <source>
        <dbReference type="Proteomes" id="UP000266841"/>
    </source>
</evidence>
<feature type="non-terminal residue" evidence="7">
    <location>
        <position position="1"/>
    </location>
</feature>
<keyword evidence="2 5" id="KW-0285">Flavoprotein</keyword>
<evidence type="ECO:0000256" key="4">
    <source>
        <dbReference type="ARBA" id="ARBA00023002"/>
    </source>
</evidence>
<keyword evidence="8" id="KW-1185">Reference proteome</keyword>